<gene>
    <name evidence="1" type="ORF">DSO57_1034438</name>
</gene>
<comment type="caution">
    <text evidence="1">The sequence shown here is derived from an EMBL/GenBank/DDBJ whole genome shotgun (WGS) entry which is preliminary data.</text>
</comment>
<evidence type="ECO:0000313" key="2">
    <source>
        <dbReference type="Proteomes" id="UP001165960"/>
    </source>
</evidence>
<keyword evidence="2" id="KW-1185">Reference proteome</keyword>
<accession>A0ACC2RQP9</accession>
<dbReference type="Proteomes" id="UP001165960">
    <property type="component" value="Unassembled WGS sequence"/>
</dbReference>
<dbReference type="EMBL" id="QTSX02006676">
    <property type="protein sequence ID" value="KAJ9052413.1"/>
    <property type="molecule type" value="Genomic_DNA"/>
</dbReference>
<evidence type="ECO:0000313" key="1">
    <source>
        <dbReference type="EMBL" id="KAJ9052413.1"/>
    </source>
</evidence>
<proteinExistence type="predicted"/>
<sequence>MAGLQAEVEALQAAAASYVVPPPHTEEEGCCPGKEGEPQINCDTLLAHLKHDIDMTFHNYEALESDLQEMRKLTKNMDEHFSPLIVQVQELSTQIAVVCATATVQQIHIGNSL</sequence>
<name>A0ACC2RQP9_9FUNG</name>
<reference evidence="1" key="1">
    <citation type="submission" date="2022-04" db="EMBL/GenBank/DDBJ databases">
        <title>Genome of the entomopathogenic fungus Entomophthora muscae.</title>
        <authorList>
            <person name="Elya C."/>
            <person name="Lovett B.R."/>
            <person name="Lee E."/>
            <person name="Macias A.M."/>
            <person name="Hajek A.E."/>
            <person name="De Bivort B.L."/>
            <person name="Kasson M.T."/>
            <person name="De Fine Licht H.H."/>
            <person name="Stajich J.E."/>
        </authorList>
    </citation>
    <scope>NUCLEOTIDE SEQUENCE</scope>
    <source>
        <strain evidence="1">Berkeley</strain>
    </source>
</reference>
<protein>
    <submittedName>
        <fullName evidence="1">Uncharacterized protein</fullName>
    </submittedName>
</protein>
<organism evidence="1 2">
    <name type="scientific">Entomophthora muscae</name>
    <dbReference type="NCBI Taxonomy" id="34485"/>
    <lineage>
        <taxon>Eukaryota</taxon>
        <taxon>Fungi</taxon>
        <taxon>Fungi incertae sedis</taxon>
        <taxon>Zoopagomycota</taxon>
        <taxon>Entomophthoromycotina</taxon>
        <taxon>Entomophthoromycetes</taxon>
        <taxon>Entomophthorales</taxon>
        <taxon>Entomophthoraceae</taxon>
        <taxon>Entomophthora</taxon>
    </lineage>
</organism>